<gene>
    <name evidence="1" type="ORF">SAMN05216273_10426</name>
</gene>
<reference evidence="1 2" key="1">
    <citation type="submission" date="2016-10" db="EMBL/GenBank/DDBJ databases">
        <authorList>
            <person name="Varghese N."/>
            <person name="Submissions S."/>
        </authorList>
    </citation>
    <scope>NUCLEOTIDE SEQUENCE [LARGE SCALE GENOMIC DNA]</scope>
    <source>
        <strain evidence="1 2">CGMCC 1.10941</strain>
    </source>
</reference>
<evidence type="ECO:0000313" key="2">
    <source>
        <dbReference type="Proteomes" id="UP000199242"/>
    </source>
</evidence>
<protein>
    <submittedName>
        <fullName evidence="1">Uncharacterized protein</fullName>
    </submittedName>
</protein>
<dbReference type="RefSeq" id="WP_089742326.1">
    <property type="nucleotide sequence ID" value="NZ_FNHD01000004.1"/>
</dbReference>
<name>A0ABY0QRK8_9FLAO</name>
<dbReference type="EMBL" id="FNHD01000004">
    <property type="protein sequence ID" value="SDL64920.1"/>
    <property type="molecule type" value="Genomic_DNA"/>
</dbReference>
<proteinExistence type="predicted"/>
<comment type="caution">
    <text evidence="1">The sequence shown here is derived from an EMBL/GenBank/DDBJ whole genome shotgun (WGS) entry which is preliminary data.</text>
</comment>
<evidence type="ECO:0000313" key="1">
    <source>
        <dbReference type="EMBL" id="SDL64920.1"/>
    </source>
</evidence>
<sequence>MKKILSIIGIVILVVITIKLISNGLKNDLRTEYDDVLDEVYLKPLPEFMGEGIILSDVKLNGKVMTYQFGFIHPHPIDNLNRIEMKELEKTLKKGIISDIKKHPKRKSFVNENIEFICQFEGKDKGNILTFKILPYEYK</sequence>
<accession>A0ABY0QRK8</accession>
<dbReference type="Proteomes" id="UP000199242">
    <property type="component" value="Unassembled WGS sequence"/>
</dbReference>
<keyword evidence="2" id="KW-1185">Reference proteome</keyword>
<organism evidence="1 2">
    <name type="scientific">Chryseobacterium taihuense</name>
    <dbReference type="NCBI Taxonomy" id="1141221"/>
    <lineage>
        <taxon>Bacteria</taxon>
        <taxon>Pseudomonadati</taxon>
        <taxon>Bacteroidota</taxon>
        <taxon>Flavobacteriia</taxon>
        <taxon>Flavobacteriales</taxon>
        <taxon>Weeksellaceae</taxon>
        <taxon>Chryseobacterium group</taxon>
        <taxon>Chryseobacterium</taxon>
    </lineage>
</organism>